<sequence>MESPTPHVDAGFSLSGRTGVQAYRAGLGGRTLFVHHGFDVAAMQRCRRLETVEHDADGAAIATRADDNGFPAGEIWASHRSERTRPDTGPCRQLRLLIG</sequence>
<protein>
    <submittedName>
        <fullName evidence="1">Uncharacterized protein</fullName>
    </submittedName>
</protein>
<comment type="caution">
    <text evidence="1">The sequence shown here is derived from an EMBL/GenBank/DDBJ whole genome shotgun (WGS) entry which is preliminary data.</text>
</comment>
<dbReference type="EMBL" id="LLYB01000071">
    <property type="protein sequence ID" value="KRR22838.1"/>
    <property type="molecule type" value="Genomic_DNA"/>
</dbReference>
<proteinExistence type="predicted"/>
<name>A0A0R3MZV3_9BRAD</name>
<accession>A0A0R3MZV3</accession>
<evidence type="ECO:0000313" key="1">
    <source>
        <dbReference type="EMBL" id="KRR22838.1"/>
    </source>
</evidence>
<dbReference type="AlphaFoldDB" id="A0A0R3MZV3"/>
<gene>
    <name evidence="1" type="ORF">CQ14_00635</name>
</gene>
<evidence type="ECO:0000313" key="2">
    <source>
        <dbReference type="Proteomes" id="UP000051660"/>
    </source>
</evidence>
<organism evidence="1 2">
    <name type="scientific">Bradyrhizobium lablabi</name>
    <dbReference type="NCBI Taxonomy" id="722472"/>
    <lineage>
        <taxon>Bacteria</taxon>
        <taxon>Pseudomonadati</taxon>
        <taxon>Pseudomonadota</taxon>
        <taxon>Alphaproteobacteria</taxon>
        <taxon>Hyphomicrobiales</taxon>
        <taxon>Nitrobacteraceae</taxon>
        <taxon>Bradyrhizobium</taxon>
    </lineage>
</organism>
<dbReference type="Proteomes" id="UP000051660">
    <property type="component" value="Unassembled WGS sequence"/>
</dbReference>
<reference evidence="1 2" key="1">
    <citation type="submission" date="2014-03" db="EMBL/GenBank/DDBJ databases">
        <title>Bradyrhizobium valentinum sp. nov., isolated from effective nodules of Lupinus mariae-josephae, a lupine endemic of basic-lime soils in Eastern Spain.</title>
        <authorList>
            <person name="Duran D."/>
            <person name="Rey L."/>
            <person name="Navarro A."/>
            <person name="Busquets A."/>
            <person name="Imperial J."/>
            <person name="Ruiz-Argueso T."/>
        </authorList>
    </citation>
    <scope>NUCLEOTIDE SEQUENCE [LARGE SCALE GENOMIC DNA]</scope>
    <source>
        <strain evidence="1 2">CCBAU 23086</strain>
    </source>
</reference>